<evidence type="ECO:0000313" key="6">
    <source>
        <dbReference type="EMBL" id="QEQ95663.1"/>
    </source>
</evidence>
<keyword evidence="3 5" id="KW-0949">S-adenosyl-L-methionine</keyword>
<keyword evidence="5" id="KW-0963">Cytoplasm</keyword>
<proteinExistence type="inferred from homology"/>
<dbReference type="OrthoDB" id="9806643at2"/>
<comment type="function">
    <text evidence="5">Specifically methylates the pseudouridine at position 1915 (m3Psi1915) in 23S rRNA.</text>
</comment>
<evidence type="ECO:0000256" key="5">
    <source>
        <dbReference type="HAMAP-Rule" id="MF_00658"/>
    </source>
</evidence>
<keyword evidence="5" id="KW-0698">rRNA processing</keyword>
<keyword evidence="1 5" id="KW-0489">Methyltransferase</keyword>
<comment type="similarity">
    <text evidence="4 5">Belongs to the RNA methyltransferase RlmH family.</text>
</comment>
<keyword evidence="2 5" id="KW-0808">Transferase</keyword>
<dbReference type="Pfam" id="PF02590">
    <property type="entry name" value="SPOUT_MTase"/>
    <property type="match status" value="1"/>
</dbReference>
<dbReference type="CDD" id="cd18081">
    <property type="entry name" value="RlmH-like"/>
    <property type="match status" value="1"/>
</dbReference>
<feature type="binding site" evidence="5">
    <location>
        <begin position="123"/>
        <end position="128"/>
    </location>
    <ligand>
        <name>S-adenosyl-L-methionine</name>
        <dbReference type="ChEBI" id="CHEBI:59789"/>
    </ligand>
</feature>
<dbReference type="GO" id="GO:0070038">
    <property type="term" value="F:rRNA (pseudouridine-N3-)-methyltransferase activity"/>
    <property type="evidence" value="ECO:0007669"/>
    <property type="project" value="UniProtKB-UniRule"/>
</dbReference>
<dbReference type="Proteomes" id="UP000324760">
    <property type="component" value="Chromosome"/>
</dbReference>
<comment type="subcellular location">
    <subcellularLocation>
        <location evidence="5">Cytoplasm</location>
    </subcellularLocation>
</comment>
<feature type="binding site" evidence="5">
    <location>
        <position position="73"/>
    </location>
    <ligand>
        <name>S-adenosyl-L-methionine</name>
        <dbReference type="ChEBI" id="CHEBI:59789"/>
    </ligand>
</feature>
<dbReference type="RefSeq" id="WP_138986367.1">
    <property type="nucleotide sequence ID" value="NZ_CP043869.1"/>
</dbReference>
<dbReference type="EC" id="2.1.1.177" evidence="5"/>
<organism evidence="6 7">
    <name type="scientific">Neptunomonas concharum</name>
    <dbReference type="NCBI Taxonomy" id="1031538"/>
    <lineage>
        <taxon>Bacteria</taxon>
        <taxon>Pseudomonadati</taxon>
        <taxon>Pseudomonadota</taxon>
        <taxon>Gammaproteobacteria</taxon>
        <taxon>Oceanospirillales</taxon>
        <taxon>Oceanospirillaceae</taxon>
        <taxon>Neptunomonas</taxon>
    </lineage>
</organism>
<dbReference type="PANTHER" id="PTHR33603">
    <property type="entry name" value="METHYLTRANSFERASE"/>
    <property type="match status" value="1"/>
</dbReference>
<accession>A0A5P1R7X6</accession>
<comment type="catalytic activity">
    <reaction evidence="5">
        <text>pseudouridine(1915) in 23S rRNA + S-adenosyl-L-methionine = N(3)-methylpseudouridine(1915) in 23S rRNA + S-adenosyl-L-homocysteine + H(+)</text>
        <dbReference type="Rhea" id="RHEA:42752"/>
        <dbReference type="Rhea" id="RHEA-COMP:10221"/>
        <dbReference type="Rhea" id="RHEA-COMP:10222"/>
        <dbReference type="ChEBI" id="CHEBI:15378"/>
        <dbReference type="ChEBI" id="CHEBI:57856"/>
        <dbReference type="ChEBI" id="CHEBI:59789"/>
        <dbReference type="ChEBI" id="CHEBI:65314"/>
        <dbReference type="ChEBI" id="CHEBI:74486"/>
        <dbReference type="EC" id="2.1.1.177"/>
    </reaction>
</comment>
<evidence type="ECO:0000256" key="1">
    <source>
        <dbReference type="ARBA" id="ARBA00022603"/>
    </source>
</evidence>
<reference evidence="6 7" key="1">
    <citation type="journal article" date="2019" name="Biochem. Eng. J.">
        <title>Metabolic engineering of the marine bacteria Neptunomonas concharum for the production of acetoin and meso-2,3-butanediol from acetate.</title>
        <authorList>
            <person name="Li W."/>
            <person name="Pu N."/>
            <person name="Liu C.-X."/>
            <person name="Yuan Q.-P."/>
            <person name="Li Z.-J."/>
        </authorList>
    </citation>
    <scope>NUCLEOTIDE SEQUENCE [LARGE SCALE GENOMIC DNA]</scope>
    <source>
        <strain evidence="6 7">JCM17730</strain>
    </source>
</reference>
<evidence type="ECO:0000256" key="2">
    <source>
        <dbReference type="ARBA" id="ARBA00022679"/>
    </source>
</evidence>
<dbReference type="PIRSF" id="PIRSF004505">
    <property type="entry name" value="MT_bac"/>
    <property type="match status" value="1"/>
</dbReference>
<dbReference type="NCBIfam" id="TIGR00246">
    <property type="entry name" value="tRNA_RlmH_YbeA"/>
    <property type="match status" value="1"/>
</dbReference>
<dbReference type="InterPro" id="IPR029026">
    <property type="entry name" value="tRNA_m1G_MTases_N"/>
</dbReference>
<dbReference type="HAMAP" id="MF_00658">
    <property type="entry name" value="23SrRNA_methyltr_H"/>
    <property type="match status" value="1"/>
</dbReference>
<feature type="binding site" evidence="5">
    <location>
        <position position="104"/>
    </location>
    <ligand>
        <name>S-adenosyl-L-methionine</name>
        <dbReference type="ChEBI" id="CHEBI:59789"/>
    </ligand>
</feature>
<dbReference type="InterPro" id="IPR029028">
    <property type="entry name" value="Alpha/beta_knot_MTases"/>
</dbReference>
<evidence type="ECO:0000313" key="7">
    <source>
        <dbReference type="Proteomes" id="UP000324760"/>
    </source>
</evidence>
<dbReference type="AlphaFoldDB" id="A0A5P1R7X6"/>
<comment type="subunit">
    <text evidence="5">Homodimer.</text>
</comment>
<sequence>MKIRLFAVGGKMPAWVSQGFNEYSKRLPAEMTFELVELPLGHRGKGADKARAIKQEGDAMLAAIPKNDRVIALEVQGKSWSTEQLAEHIRDWQMDGRNISLLVGGPDGLDPRCVQLADQKWSLSALTLPHPLVRVILAEQVYRAWTVIQGHPYHK</sequence>
<dbReference type="GO" id="GO:0005737">
    <property type="term" value="C:cytoplasm"/>
    <property type="evidence" value="ECO:0007669"/>
    <property type="project" value="UniProtKB-SubCell"/>
</dbReference>
<gene>
    <name evidence="5 6" type="primary">rlmH</name>
    <name evidence="6" type="ORF">F0U83_02500</name>
</gene>
<protein>
    <recommendedName>
        <fullName evidence="5">Ribosomal RNA large subunit methyltransferase H</fullName>
        <ecNumber evidence="5">2.1.1.177</ecNumber>
    </recommendedName>
    <alternativeName>
        <fullName evidence="5">23S rRNA (pseudouridine1915-N3)-methyltransferase</fullName>
    </alternativeName>
    <alternativeName>
        <fullName evidence="5">23S rRNA m3Psi1915 methyltransferase</fullName>
    </alternativeName>
    <alternativeName>
        <fullName evidence="5">rRNA (pseudouridine-N3-)-methyltransferase RlmH</fullName>
    </alternativeName>
</protein>
<keyword evidence="7" id="KW-1185">Reference proteome</keyword>
<dbReference type="Gene3D" id="3.40.1280.10">
    <property type="match status" value="1"/>
</dbReference>
<dbReference type="EMBL" id="CP043869">
    <property type="protein sequence ID" value="QEQ95663.1"/>
    <property type="molecule type" value="Genomic_DNA"/>
</dbReference>
<dbReference type="NCBIfam" id="NF000986">
    <property type="entry name" value="PRK00103.1-4"/>
    <property type="match status" value="1"/>
</dbReference>
<dbReference type="SUPFAM" id="SSF75217">
    <property type="entry name" value="alpha/beta knot"/>
    <property type="match status" value="1"/>
</dbReference>
<dbReference type="PANTHER" id="PTHR33603:SF1">
    <property type="entry name" value="RIBOSOMAL RNA LARGE SUBUNIT METHYLTRANSFERASE H"/>
    <property type="match status" value="1"/>
</dbReference>
<evidence type="ECO:0000256" key="3">
    <source>
        <dbReference type="ARBA" id="ARBA00022691"/>
    </source>
</evidence>
<dbReference type="InterPro" id="IPR003742">
    <property type="entry name" value="RlmH-like"/>
</dbReference>
<dbReference type="KEGG" id="ncu:F0U83_02500"/>
<evidence type="ECO:0000256" key="4">
    <source>
        <dbReference type="ARBA" id="ARBA00038303"/>
    </source>
</evidence>
<name>A0A5P1R7X6_9GAMM</name>